<feature type="non-terminal residue" evidence="3">
    <location>
        <position position="1"/>
    </location>
</feature>
<dbReference type="SUPFAM" id="SSF47823">
    <property type="entry name" value="lambda integrase-like, N-terminal domain"/>
    <property type="match status" value="1"/>
</dbReference>
<accession>A0ABP0JG39</accession>
<dbReference type="Gene3D" id="1.10.150.130">
    <property type="match status" value="1"/>
</dbReference>
<dbReference type="InterPro" id="IPR010998">
    <property type="entry name" value="Integrase_recombinase_N"/>
</dbReference>
<keyword evidence="2" id="KW-0233">DNA recombination</keyword>
<keyword evidence="4" id="KW-1185">Reference proteome</keyword>
<keyword evidence="1" id="KW-0238">DNA-binding</keyword>
<evidence type="ECO:0000256" key="2">
    <source>
        <dbReference type="ARBA" id="ARBA00023172"/>
    </source>
</evidence>
<organism evidence="3 4">
    <name type="scientific">Durusdinium trenchii</name>
    <dbReference type="NCBI Taxonomy" id="1381693"/>
    <lineage>
        <taxon>Eukaryota</taxon>
        <taxon>Sar</taxon>
        <taxon>Alveolata</taxon>
        <taxon>Dinophyceae</taxon>
        <taxon>Suessiales</taxon>
        <taxon>Symbiodiniaceae</taxon>
        <taxon>Durusdinium</taxon>
    </lineage>
</organism>
<dbReference type="PANTHER" id="PTHR34605">
    <property type="entry name" value="PHAGE_INTEGRASE DOMAIN-CONTAINING PROTEIN"/>
    <property type="match status" value="1"/>
</dbReference>
<evidence type="ECO:0000256" key="1">
    <source>
        <dbReference type="ARBA" id="ARBA00023125"/>
    </source>
</evidence>
<dbReference type="InterPro" id="IPR052925">
    <property type="entry name" value="Phage_Integrase-like_Recomb"/>
</dbReference>
<dbReference type="Gene3D" id="1.10.443.10">
    <property type="entry name" value="Intergrase catalytic core"/>
    <property type="match status" value="1"/>
</dbReference>
<dbReference type="PANTHER" id="PTHR34605:SF3">
    <property type="entry name" value="P CELL-TYPE AGGLUTINATION PROTEIN MAP4-LIKE-RELATED"/>
    <property type="match status" value="1"/>
</dbReference>
<evidence type="ECO:0008006" key="5">
    <source>
        <dbReference type="Google" id="ProtNLM"/>
    </source>
</evidence>
<dbReference type="SUPFAM" id="SSF56349">
    <property type="entry name" value="DNA breaking-rejoining enzymes"/>
    <property type="match status" value="1"/>
</dbReference>
<dbReference type="EMBL" id="CAXAMN010005280">
    <property type="protein sequence ID" value="CAK9013134.1"/>
    <property type="molecule type" value="Genomic_DNA"/>
</dbReference>
<evidence type="ECO:0000313" key="3">
    <source>
        <dbReference type="EMBL" id="CAK9013134.1"/>
    </source>
</evidence>
<sequence>WTAWGRATEEVHRNLRPQHARRDGESHFCGKILVDDMVLVEPMIGLRPWVSSEVYEWAVVKLLGEKAINKLKDAEEGQFSNQQTVWGLTIDADLEKMSLPEARILKGAYLLAQTHFNYGNKSLPLKELQRFRGIANGWSAVIAGLRNELRAADLFLGGVDGGAAVQPRLWQPEGSESRKIEEENAWESLWELFEDCRWLCSRSETWAVKFGGDIRELLPPMERLALPGQQGAGPVFVSSDATPDVVAAIDWTNRLACRESTELLKPWIRQVIEAEGQGDGKLAIHLGETLSFVAFACKVGRLWEGRVVIYAGDNKVVYFWITGRKSGVRAGRLLIRVLNLVEKRHRCRILGGWWRTFHNEDADALTRLPEPEAVQLMREKGWDKQDIKESICQALEDTERFGLCFLSWADQEDRYELMRLRELRVFRAIFRQPADLSEVEVIEWTPGQRHVRDFEYFSGGSPGRYKEVFDVAILEGPQEVMWSRLNQWAISVGWSCSSQEFLTSELGEALVRRRIACFLAPGEKAEDTIEHLMVKAVTAPSLGSYLKKIHTGSCTPTCKIEAAINLRQEAMLPIVAAHVWLEADGERHNVYSMGGPGRWPLVDSAEKGMQKIFVQDKAAPVGQVRTLTGEEIWVLQGRRLDEWQELVAQIGEKEAEREGCRATGRRTALNLVGVAAELAKEIRENKAGMCADQEDYKTLGTLLQWLRRWRRGDFGRANPHRKAGGVEAPTGHAWFWGEDLWLSALDEVNDFDGIQERKCGGRRKGPVKPVVEDGGRFVDLNPDFNQDLEIQAQIEEWLEAHLTGDKAESTQKAYLAAWHKWCDWSKRQGWLTPYLDHKGDQIQNENKVLGYLGYLGWLGTSVATMKQAVFAIKDAHKRAGHGDTTTKMHRLWIVLNSLEKHSVKRPRRLGVTVQMLKWLGKQLAAGAEAIGELKVDCRMIQAALLTAWFFMLRAREFADSGGVDQEMVVRGQDISLTTRGNADEEKPEEVTLQFRKTKADQEAFGTCKTMKVTEIENVCVVTALHRLRRSPRVIKRLEIQNLLQKAAKALGLPAERFQSHSLRIGGASALYQATGEIEVVKRTGRWTSSAVQRYLHDSGDVLAGLATKMATVDQHVHYT</sequence>
<dbReference type="InterPro" id="IPR011010">
    <property type="entry name" value="DNA_brk_join_enz"/>
</dbReference>
<comment type="caution">
    <text evidence="3">The sequence shown here is derived from an EMBL/GenBank/DDBJ whole genome shotgun (WGS) entry which is preliminary data.</text>
</comment>
<protein>
    <recommendedName>
        <fullName evidence="5">Tyr recombinase domain-containing protein</fullName>
    </recommendedName>
</protein>
<dbReference type="InterPro" id="IPR013762">
    <property type="entry name" value="Integrase-like_cat_sf"/>
</dbReference>
<gene>
    <name evidence="3" type="ORF">CCMP2556_LOCUS11145</name>
</gene>
<evidence type="ECO:0000313" key="4">
    <source>
        <dbReference type="Proteomes" id="UP001642484"/>
    </source>
</evidence>
<reference evidence="3 4" key="1">
    <citation type="submission" date="2024-02" db="EMBL/GenBank/DDBJ databases">
        <authorList>
            <person name="Chen Y."/>
            <person name="Shah S."/>
            <person name="Dougan E. K."/>
            <person name="Thang M."/>
            <person name="Chan C."/>
        </authorList>
    </citation>
    <scope>NUCLEOTIDE SEQUENCE [LARGE SCALE GENOMIC DNA]</scope>
</reference>
<dbReference type="Proteomes" id="UP001642484">
    <property type="component" value="Unassembled WGS sequence"/>
</dbReference>
<proteinExistence type="predicted"/>
<name>A0ABP0JG39_9DINO</name>